<sequence>MYALEMKVTKEMEIELERQKNNQINDIKDNKEVDDIDKEKDIDTEQESDNNMHKDQNEENEQQNLKEQKQKKRNKPRLHKGMNGEWIRGMSIMSIGNDSNMNINVGQIEREGMIIDKDEDRKNDSLPFRNIQSNTIRFSIQFNISNHRYFSFFISIIFI</sequence>
<reference evidence="2 3" key="1">
    <citation type="submission" date="2019-03" db="EMBL/GenBank/DDBJ databases">
        <title>Single cell metagenomics reveals metabolic interactions within the superorganism composed of flagellate Streblomastix strix and complex community of Bacteroidetes bacteria on its surface.</title>
        <authorList>
            <person name="Treitli S.C."/>
            <person name="Kolisko M."/>
            <person name="Husnik F."/>
            <person name="Keeling P."/>
            <person name="Hampl V."/>
        </authorList>
    </citation>
    <scope>NUCLEOTIDE SEQUENCE [LARGE SCALE GENOMIC DNA]</scope>
    <source>
        <strain evidence="2">ST1C</strain>
    </source>
</reference>
<evidence type="ECO:0000313" key="3">
    <source>
        <dbReference type="Proteomes" id="UP000324800"/>
    </source>
</evidence>
<gene>
    <name evidence="2" type="ORF">EZS28_005810</name>
</gene>
<organism evidence="2 3">
    <name type="scientific">Streblomastix strix</name>
    <dbReference type="NCBI Taxonomy" id="222440"/>
    <lineage>
        <taxon>Eukaryota</taxon>
        <taxon>Metamonada</taxon>
        <taxon>Preaxostyla</taxon>
        <taxon>Oxymonadida</taxon>
        <taxon>Streblomastigidae</taxon>
        <taxon>Streblomastix</taxon>
    </lineage>
</organism>
<evidence type="ECO:0000313" key="2">
    <source>
        <dbReference type="EMBL" id="KAA6398662.1"/>
    </source>
</evidence>
<comment type="caution">
    <text evidence="2">The sequence shown here is derived from an EMBL/GenBank/DDBJ whole genome shotgun (WGS) entry which is preliminary data.</text>
</comment>
<dbReference type="AlphaFoldDB" id="A0A5J4WVW9"/>
<feature type="region of interest" description="Disordered" evidence="1">
    <location>
        <begin position="17"/>
        <end position="84"/>
    </location>
</feature>
<name>A0A5J4WVW9_9EUKA</name>
<feature type="compositionally biased region" description="Basic and acidic residues" evidence="1">
    <location>
        <begin position="17"/>
        <end position="43"/>
    </location>
</feature>
<accession>A0A5J4WVW9</accession>
<evidence type="ECO:0000256" key="1">
    <source>
        <dbReference type="SAM" id="MobiDB-lite"/>
    </source>
</evidence>
<proteinExistence type="predicted"/>
<protein>
    <submittedName>
        <fullName evidence="2">Uncharacterized protein</fullName>
    </submittedName>
</protein>
<feature type="compositionally biased region" description="Basic residues" evidence="1">
    <location>
        <begin position="69"/>
        <end position="80"/>
    </location>
</feature>
<dbReference type="Proteomes" id="UP000324800">
    <property type="component" value="Unassembled WGS sequence"/>
</dbReference>
<dbReference type="EMBL" id="SNRW01000908">
    <property type="protein sequence ID" value="KAA6398662.1"/>
    <property type="molecule type" value="Genomic_DNA"/>
</dbReference>